<evidence type="ECO:0000256" key="7">
    <source>
        <dbReference type="ARBA" id="ARBA00023136"/>
    </source>
</evidence>
<dbReference type="Gene3D" id="3.40.50.11690">
    <property type="entry name" value="Cell division protein FtsQ/DivIB"/>
    <property type="match status" value="1"/>
</dbReference>
<dbReference type="Gene3D" id="3.10.20.310">
    <property type="entry name" value="membrane protein fhac"/>
    <property type="match status" value="1"/>
</dbReference>
<comment type="function">
    <text evidence="9">Essential cell division protein. May link together the upstream cell division proteins, which are predominantly cytoplasmic, with the downstream cell division proteins, which are predominantly periplasmic. May control correct divisome assembly.</text>
</comment>
<dbReference type="InterPro" id="IPR026579">
    <property type="entry name" value="FtsQ"/>
</dbReference>
<dbReference type="InterPro" id="IPR013685">
    <property type="entry name" value="POTRA_FtsQ_type"/>
</dbReference>
<dbReference type="HAMAP" id="MF_00911">
    <property type="entry name" value="FtsQ_subfam"/>
    <property type="match status" value="1"/>
</dbReference>
<dbReference type="Proteomes" id="UP000007564">
    <property type="component" value="Chromosome"/>
</dbReference>
<comment type="similarity">
    <text evidence="9">Belongs to the FtsQ/DivIB family. FtsQ subfamily.</text>
</comment>
<keyword evidence="3 9" id="KW-0997">Cell inner membrane</keyword>
<dbReference type="Pfam" id="PF03799">
    <property type="entry name" value="FtsQ_DivIB_C"/>
    <property type="match status" value="1"/>
</dbReference>
<accession>A0A0C6PCS2</accession>
<evidence type="ECO:0000256" key="4">
    <source>
        <dbReference type="ARBA" id="ARBA00022618"/>
    </source>
</evidence>
<keyword evidence="2 9" id="KW-1003">Cell membrane</keyword>
<sequence length="273" mass="30288">MWNDARTINLIANTLAVLAVAAMLLAGVAWVAQRPYFTLAAIEIESMPETEMHYVSTGAVRAAIAGRFGGNFFTVDLDEAREAFESVPWVRHATVRRIWPNTLRVRVEEQQPLALWNENQMINTWGEAFTANTGELADDMVLPHFTGPEGTESLVVQRYAELARWFAPLDMHVRELVLNPRYAWAVTLSNGMKLDLGRDPGADAPDPHGLPGALPFAARIQRFVQAWPVVSSRLEGRTVTQADLRYPTGFALALAPLPPEHASHSKSKPAKKR</sequence>
<dbReference type="InterPro" id="IPR045335">
    <property type="entry name" value="FtsQ_C_sf"/>
</dbReference>
<keyword evidence="4 9" id="KW-0132">Cell division</keyword>
<name>A0A0C6PCS2_BORBO</name>
<evidence type="ECO:0000256" key="3">
    <source>
        <dbReference type="ARBA" id="ARBA00022519"/>
    </source>
</evidence>
<evidence type="ECO:0000256" key="8">
    <source>
        <dbReference type="ARBA" id="ARBA00023306"/>
    </source>
</evidence>
<evidence type="ECO:0000256" key="6">
    <source>
        <dbReference type="ARBA" id="ARBA00022989"/>
    </source>
</evidence>
<feature type="transmembrane region" description="Helical" evidence="9">
    <location>
        <begin position="12"/>
        <end position="32"/>
    </location>
</feature>
<dbReference type="GO" id="GO:0090529">
    <property type="term" value="P:cell septum assembly"/>
    <property type="evidence" value="ECO:0007669"/>
    <property type="project" value="InterPro"/>
</dbReference>
<comment type="subunit">
    <text evidence="9">Part of a complex composed of FtsB, FtsL and FtsQ.</text>
</comment>
<dbReference type="PANTHER" id="PTHR35851">
    <property type="entry name" value="CELL DIVISION PROTEIN FTSQ"/>
    <property type="match status" value="1"/>
</dbReference>
<dbReference type="Pfam" id="PF08478">
    <property type="entry name" value="POTRA_1"/>
    <property type="match status" value="1"/>
</dbReference>
<evidence type="ECO:0000256" key="2">
    <source>
        <dbReference type="ARBA" id="ARBA00022475"/>
    </source>
</evidence>
<dbReference type="PANTHER" id="PTHR35851:SF1">
    <property type="entry name" value="CELL DIVISION PROTEIN FTSQ"/>
    <property type="match status" value="1"/>
</dbReference>
<keyword evidence="7 9" id="KW-0472">Membrane</keyword>
<evidence type="ECO:0000256" key="1">
    <source>
        <dbReference type="ARBA" id="ARBA00004370"/>
    </source>
</evidence>
<dbReference type="GO" id="GO:0032153">
    <property type="term" value="C:cell division site"/>
    <property type="evidence" value="ECO:0007669"/>
    <property type="project" value="UniProtKB-UniRule"/>
</dbReference>
<keyword evidence="8 9" id="KW-0131">Cell cycle</keyword>
<evidence type="ECO:0000259" key="10">
    <source>
        <dbReference type="PROSITE" id="PS51779"/>
    </source>
</evidence>
<dbReference type="GO" id="GO:0005886">
    <property type="term" value="C:plasma membrane"/>
    <property type="evidence" value="ECO:0007669"/>
    <property type="project" value="UniProtKB-SubCell"/>
</dbReference>
<evidence type="ECO:0000313" key="11">
    <source>
        <dbReference type="EMBL" id="CCJ56134.1"/>
    </source>
</evidence>
<dbReference type="InterPro" id="IPR005548">
    <property type="entry name" value="Cell_div_FtsQ/DivIB_C"/>
</dbReference>
<protein>
    <recommendedName>
        <fullName evidence="9">Cell division protein FtsQ</fullName>
    </recommendedName>
</protein>
<proteinExistence type="inferred from homology"/>
<dbReference type="SMR" id="A0A0C6PCS2"/>
<dbReference type="AlphaFoldDB" id="A0A0C6PCS2"/>
<dbReference type="InterPro" id="IPR034746">
    <property type="entry name" value="POTRA"/>
</dbReference>
<dbReference type="GeneID" id="69602943"/>
<dbReference type="PROSITE" id="PS51779">
    <property type="entry name" value="POTRA"/>
    <property type="match status" value="1"/>
</dbReference>
<keyword evidence="5 9" id="KW-0812">Transmembrane</keyword>
<comment type="subcellular location">
    <subcellularLocation>
        <location evidence="9">Cell inner membrane</location>
        <topology evidence="9">Single-pass type II membrane protein</topology>
    </subcellularLocation>
    <subcellularLocation>
        <location evidence="1">Membrane</location>
    </subcellularLocation>
    <text evidence="9">Localizes to the division septum.</text>
</comment>
<dbReference type="EMBL" id="HE965806">
    <property type="protein sequence ID" value="CCJ56134.1"/>
    <property type="molecule type" value="Genomic_DNA"/>
</dbReference>
<evidence type="ECO:0000256" key="9">
    <source>
        <dbReference type="HAMAP-Rule" id="MF_00911"/>
    </source>
</evidence>
<evidence type="ECO:0000256" key="5">
    <source>
        <dbReference type="ARBA" id="ARBA00022692"/>
    </source>
</evidence>
<organism evidence="11 12">
    <name type="scientific">Bordetella bronchiseptica 253</name>
    <dbReference type="NCBI Taxonomy" id="568707"/>
    <lineage>
        <taxon>Bacteria</taxon>
        <taxon>Pseudomonadati</taxon>
        <taxon>Pseudomonadota</taxon>
        <taxon>Betaproteobacteria</taxon>
        <taxon>Burkholderiales</taxon>
        <taxon>Alcaligenaceae</taxon>
        <taxon>Bordetella</taxon>
    </lineage>
</organism>
<evidence type="ECO:0000313" key="12">
    <source>
        <dbReference type="Proteomes" id="UP000007564"/>
    </source>
</evidence>
<keyword evidence="6 9" id="KW-1133">Transmembrane helix</keyword>
<reference evidence="11 12" key="1">
    <citation type="journal article" date="2012" name="BMC Genomics">
        <title>Comparative genomics of the classical Bordetella subspecies: the evolution and exchange of virulence-associated diversity amongst closely related pathogens.</title>
        <authorList>
            <person name="Park J."/>
            <person name="Zhang Y."/>
            <person name="Buboltz A.M."/>
            <person name="Zhang X."/>
            <person name="Schuster S.C."/>
            <person name="Ahuja U."/>
            <person name="Liu M."/>
            <person name="Miller J.F."/>
            <person name="Sebaihia M."/>
            <person name="Bentley S.D."/>
            <person name="Parkhill J."/>
            <person name="Harvill E.T."/>
        </authorList>
    </citation>
    <scope>NUCLEOTIDE SEQUENCE [LARGE SCALE GENOMIC DNA]</scope>
    <source>
        <strain evidence="11 12">253</strain>
    </source>
</reference>
<gene>
    <name evidence="9 11" type="primary">ftsQ</name>
    <name evidence="11" type="ORF">BN112_4220</name>
</gene>
<dbReference type="OrthoDB" id="9790370at2"/>
<dbReference type="RefSeq" id="WP_003814570.1">
    <property type="nucleotide sequence ID" value="NC_019382.1"/>
</dbReference>
<feature type="domain" description="POTRA" evidence="10">
    <location>
        <begin position="37"/>
        <end position="110"/>
    </location>
</feature>
<dbReference type="HOGENOM" id="CLU_064041_0_0_4"/>
<dbReference type="KEGG" id="bbh:BN112_4220"/>
<dbReference type="GO" id="GO:0043093">
    <property type="term" value="P:FtsZ-dependent cytokinesis"/>
    <property type="evidence" value="ECO:0007669"/>
    <property type="project" value="UniProtKB-UniRule"/>
</dbReference>